<evidence type="ECO:0000256" key="1">
    <source>
        <dbReference type="ARBA" id="ARBA00022737"/>
    </source>
</evidence>
<reference evidence="3" key="1">
    <citation type="submission" date="2022-03" db="EMBL/GenBank/DDBJ databases">
        <authorList>
            <person name="Martin C."/>
        </authorList>
    </citation>
    <scope>NUCLEOTIDE SEQUENCE</scope>
</reference>
<name>A0A8J1TKA2_OWEFU</name>
<accession>A0A8J1TKA2</accession>
<evidence type="ECO:0000256" key="2">
    <source>
        <dbReference type="ARBA" id="ARBA00022803"/>
    </source>
</evidence>
<comment type="caution">
    <text evidence="3">The sequence shown here is derived from an EMBL/GenBank/DDBJ whole genome shotgun (WGS) entry which is preliminary data.</text>
</comment>
<keyword evidence="2" id="KW-0802">TPR repeat</keyword>
<gene>
    <name evidence="3" type="ORF">OFUS_LOCUS25492</name>
</gene>
<dbReference type="PANTHER" id="PTHR22904:SF523">
    <property type="entry name" value="STRESS-INDUCED-PHOSPHOPROTEIN 1"/>
    <property type="match status" value="1"/>
</dbReference>
<evidence type="ECO:0000313" key="3">
    <source>
        <dbReference type="EMBL" id="CAH1801730.1"/>
    </source>
</evidence>
<dbReference type="GO" id="GO:0051879">
    <property type="term" value="F:Hsp90 protein binding"/>
    <property type="evidence" value="ECO:0007669"/>
    <property type="project" value="TreeGrafter"/>
</dbReference>
<dbReference type="InterPro" id="IPR011990">
    <property type="entry name" value="TPR-like_helical_dom_sf"/>
</dbReference>
<dbReference type="SUPFAM" id="SSF48452">
    <property type="entry name" value="TPR-like"/>
    <property type="match status" value="1"/>
</dbReference>
<organism evidence="3 4">
    <name type="scientific">Owenia fusiformis</name>
    <name type="common">Polychaete worm</name>
    <dbReference type="NCBI Taxonomy" id="6347"/>
    <lineage>
        <taxon>Eukaryota</taxon>
        <taxon>Metazoa</taxon>
        <taxon>Spiralia</taxon>
        <taxon>Lophotrochozoa</taxon>
        <taxon>Annelida</taxon>
        <taxon>Polychaeta</taxon>
        <taxon>Sedentaria</taxon>
        <taxon>Canalipalpata</taxon>
        <taxon>Sabellida</taxon>
        <taxon>Oweniida</taxon>
        <taxon>Oweniidae</taxon>
        <taxon>Owenia</taxon>
    </lineage>
</organism>
<sequence>MFFSFHQNYISLILYLQHMDTGPLSSPTNKGRFLDKVRQSNQAIQNGDFKHAITLYTEAINLDPINHILYSNRSAAHVKVGDYQKGLQDAVKARELNPKWAKVGVINISIDNYITLY</sequence>
<dbReference type="OrthoDB" id="10038545at2759"/>
<dbReference type="Proteomes" id="UP000749559">
    <property type="component" value="Unassembled WGS sequence"/>
</dbReference>
<dbReference type="PANTHER" id="PTHR22904">
    <property type="entry name" value="TPR REPEAT CONTAINING PROTEIN"/>
    <property type="match status" value="1"/>
</dbReference>
<dbReference type="AlphaFoldDB" id="A0A8J1TKA2"/>
<proteinExistence type="predicted"/>
<dbReference type="EMBL" id="CAIIXF020000012">
    <property type="protein sequence ID" value="CAH1801730.1"/>
    <property type="molecule type" value="Genomic_DNA"/>
</dbReference>
<keyword evidence="4" id="KW-1185">Reference proteome</keyword>
<evidence type="ECO:0000313" key="4">
    <source>
        <dbReference type="Proteomes" id="UP000749559"/>
    </source>
</evidence>
<dbReference type="Gene3D" id="1.25.40.10">
    <property type="entry name" value="Tetratricopeptide repeat domain"/>
    <property type="match status" value="1"/>
</dbReference>
<protein>
    <submittedName>
        <fullName evidence="3">Uncharacterized protein</fullName>
    </submittedName>
</protein>
<keyword evidence="1" id="KW-0677">Repeat</keyword>